<sequence>MSLLQEIKEMLSTWRATAVLLLLLAAAMAAATFLEAGLGTEAARGVVYHAWWFFVLYGLLIANFVLVSHRYGLWRRKQWGLLLLHYGFAVILGGAAITHLWGYEGMMHIRTGQSSDRLFAADGSVHELPFRVTLRDFRLVRYPGSNTPSSYESDVTIHEGNSSRNVRIYMNNIARSGGFRLYQSSYDPDERGTVLSVNHDPAGNAVTYAGYLLLCAGLVGSLTQKGSRFRTLLEKLDRSSQTTDAHEAETL</sequence>
<dbReference type="STRING" id="742725.HMPREF9450_00446"/>
<dbReference type="Proteomes" id="UP000006008">
    <property type="component" value="Unassembled WGS sequence"/>
</dbReference>
<protein>
    <recommendedName>
        <fullName evidence="7">ResB-like domain-containing protein</fullName>
    </recommendedName>
</protein>
<proteinExistence type="predicted"/>
<dbReference type="OrthoDB" id="9814290at2"/>
<feature type="domain" description="ResB-like" evidence="7">
    <location>
        <begin position="77"/>
        <end position="189"/>
    </location>
</feature>
<keyword evidence="5 6" id="KW-0472">Membrane</keyword>
<evidence type="ECO:0000313" key="9">
    <source>
        <dbReference type="Proteomes" id="UP000006008"/>
    </source>
</evidence>
<gene>
    <name evidence="8" type="ORF">HMPREF9450_00446</name>
</gene>
<dbReference type="GO" id="GO:0016020">
    <property type="term" value="C:membrane"/>
    <property type="evidence" value="ECO:0007669"/>
    <property type="project" value="UniProtKB-SubCell"/>
</dbReference>
<evidence type="ECO:0000256" key="6">
    <source>
        <dbReference type="SAM" id="Phobius"/>
    </source>
</evidence>
<dbReference type="AlphaFoldDB" id="G5H686"/>
<comment type="subcellular location">
    <subcellularLocation>
        <location evidence="1">Membrane</location>
        <topology evidence="1">Multi-pass membrane protein</topology>
    </subcellularLocation>
</comment>
<evidence type="ECO:0000256" key="1">
    <source>
        <dbReference type="ARBA" id="ARBA00004141"/>
    </source>
</evidence>
<evidence type="ECO:0000259" key="7">
    <source>
        <dbReference type="Pfam" id="PF05140"/>
    </source>
</evidence>
<dbReference type="GeneID" id="92816868"/>
<dbReference type="EMBL" id="ADLD01000004">
    <property type="protein sequence ID" value="EHB93180.1"/>
    <property type="molecule type" value="Genomic_DNA"/>
</dbReference>
<dbReference type="InterPro" id="IPR007816">
    <property type="entry name" value="ResB-like_domain"/>
</dbReference>
<dbReference type="RefSeq" id="WP_009133252.1">
    <property type="nucleotide sequence ID" value="NZ_CP102250.1"/>
</dbReference>
<dbReference type="Pfam" id="PF05140">
    <property type="entry name" value="ResB"/>
    <property type="match status" value="1"/>
</dbReference>
<evidence type="ECO:0000256" key="5">
    <source>
        <dbReference type="ARBA" id="ARBA00023136"/>
    </source>
</evidence>
<evidence type="ECO:0000313" key="8">
    <source>
        <dbReference type="EMBL" id="EHB93180.1"/>
    </source>
</evidence>
<keyword evidence="9" id="KW-1185">Reference proteome</keyword>
<accession>G5H686</accession>
<dbReference type="InterPro" id="IPR023494">
    <property type="entry name" value="Cyt_c_bgen_Ccs1/CcsB/ResB"/>
</dbReference>
<dbReference type="eggNOG" id="COG1333">
    <property type="taxonomic scope" value="Bacteria"/>
</dbReference>
<organism evidence="8 9">
    <name type="scientific">Alistipes indistinctus YIT 12060</name>
    <dbReference type="NCBI Taxonomy" id="742725"/>
    <lineage>
        <taxon>Bacteria</taxon>
        <taxon>Pseudomonadati</taxon>
        <taxon>Bacteroidota</taxon>
        <taxon>Bacteroidia</taxon>
        <taxon>Bacteroidales</taxon>
        <taxon>Rikenellaceae</taxon>
        <taxon>Alistipes</taxon>
    </lineage>
</organism>
<dbReference type="GO" id="GO:0017004">
    <property type="term" value="P:cytochrome complex assembly"/>
    <property type="evidence" value="ECO:0007669"/>
    <property type="project" value="UniProtKB-KW"/>
</dbReference>
<reference evidence="8 9" key="1">
    <citation type="submission" date="2011-08" db="EMBL/GenBank/DDBJ databases">
        <title>The Genome Sequence of Alistipes indistinctus YIT 12060.</title>
        <authorList>
            <consortium name="The Broad Institute Genome Sequencing Platform"/>
            <person name="Earl A."/>
            <person name="Ward D."/>
            <person name="Feldgarden M."/>
            <person name="Gevers D."/>
            <person name="Morotomi M."/>
            <person name="Young S.K."/>
            <person name="Zeng Q."/>
            <person name="Gargeya S."/>
            <person name="Fitzgerald M."/>
            <person name="Haas B."/>
            <person name="Abouelleil A."/>
            <person name="Alvarado L."/>
            <person name="Arachchi H.M."/>
            <person name="Berlin A."/>
            <person name="Brown A."/>
            <person name="Chapman S.B."/>
            <person name="Chen Z."/>
            <person name="Dunbar C."/>
            <person name="Freedman E."/>
            <person name="Gearin G."/>
            <person name="Gellesch M."/>
            <person name="Goldberg J."/>
            <person name="Griggs A."/>
            <person name="Gujja S."/>
            <person name="Heiman D."/>
            <person name="Howarth C."/>
            <person name="Larson L."/>
            <person name="Lui A."/>
            <person name="MacDonald P.J.P."/>
            <person name="Montmayeur A."/>
            <person name="Murphy C."/>
            <person name="Neiman D."/>
            <person name="Pearson M."/>
            <person name="Priest M."/>
            <person name="Roberts A."/>
            <person name="Saif S."/>
            <person name="Shea T."/>
            <person name="Shenoy N."/>
            <person name="Sisk P."/>
            <person name="Stolte C."/>
            <person name="Sykes S."/>
            <person name="Wortman J."/>
            <person name="Nusbaum C."/>
            <person name="Birren B."/>
        </authorList>
    </citation>
    <scope>NUCLEOTIDE SEQUENCE [LARGE SCALE GENOMIC DNA]</scope>
    <source>
        <strain evidence="8 9">YIT 12060</strain>
    </source>
</reference>
<dbReference type="PANTHER" id="PTHR31566:SF0">
    <property type="entry name" value="CYTOCHROME C BIOGENESIS PROTEIN CCS1, CHLOROPLASTIC"/>
    <property type="match status" value="1"/>
</dbReference>
<keyword evidence="2 6" id="KW-0812">Transmembrane</keyword>
<feature type="transmembrane region" description="Helical" evidence="6">
    <location>
        <begin position="79"/>
        <end position="101"/>
    </location>
</feature>
<keyword evidence="4 6" id="KW-1133">Transmembrane helix</keyword>
<dbReference type="PATRIC" id="fig|742725.3.peg.492"/>
<evidence type="ECO:0000256" key="2">
    <source>
        <dbReference type="ARBA" id="ARBA00022692"/>
    </source>
</evidence>
<feature type="transmembrane region" description="Helical" evidence="6">
    <location>
        <begin position="46"/>
        <end position="67"/>
    </location>
</feature>
<name>G5H686_9BACT</name>
<keyword evidence="3" id="KW-0201">Cytochrome c-type biogenesis</keyword>
<dbReference type="PANTHER" id="PTHR31566">
    <property type="entry name" value="CYTOCHROME C BIOGENESIS PROTEIN CCS1, CHLOROPLASTIC"/>
    <property type="match status" value="1"/>
</dbReference>
<evidence type="ECO:0000256" key="4">
    <source>
        <dbReference type="ARBA" id="ARBA00022989"/>
    </source>
</evidence>
<dbReference type="HOGENOM" id="CLU_1105324_0_0_10"/>
<comment type="caution">
    <text evidence="8">The sequence shown here is derived from an EMBL/GenBank/DDBJ whole genome shotgun (WGS) entry which is preliminary data.</text>
</comment>
<evidence type="ECO:0000256" key="3">
    <source>
        <dbReference type="ARBA" id="ARBA00022748"/>
    </source>
</evidence>